<dbReference type="RefSeq" id="WP_213097893.1">
    <property type="nucleotide sequence ID" value="NZ_JAGYPK010000001.1"/>
</dbReference>
<accession>A0A942Z4R1</accession>
<organism evidence="1 2">
    <name type="scientific">Lederbergia citrea</name>
    <dbReference type="NCBI Taxonomy" id="2833581"/>
    <lineage>
        <taxon>Bacteria</taxon>
        <taxon>Bacillati</taxon>
        <taxon>Bacillota</taxon>
        <taxon>Bacilli</taxon>
        <taxon>Bacillales</taxon>
        <taxon>Bacillaceae</taxon>
        <taxon>Lederbergia</taxon>
    </lineage>
</organism>
<protein>
    <submittedName>
        <fullName evidence="1">YslB family protein</fullName>
    </submittedName>
</protein>
<dbReference type="InterPro" id="IPR019642">
    <property type="entry name" value="DUF2507"/>
</dbReference>
<dbReference type="Gene3D" id="3.30.1380.20">
    <property type="entry name" value="Trafficking protein particle complex subunit 3"/>
    <property type="match status" value="1"/>
</dbReference>
<proteinExistence type="predicted"/>
<reference evidence="1 2" key="1">
    <citation type="submission" date="2021-05" db="EMBL/GenBank/DDBJ databases">
        <title>Novel Bacillus species.</title>
        <authorList>
            <person name="Liu G."/>
        </authorList>
    </citation>
    <scope>NUCLEOTIDE SEQUENCE [LARGE SCALE GENOMIC DNA]</scope>
    <source>
        <strain evidence="1 2">FJAT-49682</strain>
    </source>
</reference>
<dbReference type="Proteomes" id="UP000676456">
    <property type="component" value="Unassembled WGS sequence"/>
</dbReference>
<name>A0A942Z4R1_9BACI</name>
<comment type="caution">
    <text evidence="1">The sequence shown here is derived from an EMBL/GenBank/DDBJ whole genome shotgun (WGS) entry which is preliminary data.</text>
</comment>
<keyword evidence="2" id="KW-1185">Reference proteome</keyword>
<dbReference type="SUPFAM" id="SSF111126">
    <property type="entry name" value="Ligand-binding domain in the NO signalling and Golgi transport"/>
    <property type="match status" value="1"/>
</dbReference>
<dbReference type="InterPro" id="IPR024096">
    <property type="entry name" value="NO_sig/Golgi_transp_ligand-bd"/>
</dbReference>
<gene>
    <name evidence="1" type="ORF">KHA91_07795</name>
</gene>
<sequence length="150" mass="17428">MNQELHHPSEPEVTETVPVFGYELLRDILIPGLLGKDTAEISYWAGKHLARKFPLHSLEEINSFFEEAGWGKMLLLEESKNELKIELSGKMVLRRFHMLSDPCFRLEAGFIAEQIQSQKQTVTEAYDEVNKKKNKVVITVRWDKRDRISD</sequence>
<evidence type="ECO:0000313" key="2">
    <source>
        <dbReference type="Proteomes" id="UP000676456"/>
    </source>
</evidence>
<dbReference type="AlphaFoldDB" id="A0A942Z4R1"/>
<dbReference type="Pfam" id="PF10702">
    <property type="entry name" value="DUF2507"/>
    <property type="match status" value="1"/>
</dbReference>
<dbReference type="EMBL" id="JAGYPN010000001">
    <property type="protein sequence ID" value="MBS4222660.1"/>
    <property type="molecule type" value="Genomic_DNA"/>
</dbReference>
<evidence type="ECO:0000313" key="1">
    <source>
        <dbReference type="EMBL" id="MBS4222660.1"/>
    </source>
</evidence>